<evidence type="ECO:0000313" key="5">
    <source>
        <dbReference type="EMBL" id="KAG7570919.1"/>
    </source>
</evidence>
<gene>
    <name evidence="5" type="ORF">FFLO_01117</name>
</gene>
<protein>
    <recommendedName>
        <fullName evidence="4">RRM domain-containing protein</fullName>
    </recommendedName>
</protein>
<keyword evidence="6" id="KW-1185">Reference proteome</keyword>
<feature type="compositionally biased region" description="Low complexity" evidence="3">
    <location>
        <begin position="68"/>
        <end position="79"/>
    </location>
</feature>
<dbReference type="GO" id="GO:0003723">
    <property type="term" value="F:RNA binding"/>
    <property type="evidence" value="ECO:0007669"/>
    <property type="project" value="UniProtKB-UniRule"/>
</dbReference>
<dbReference type="GO" id="GO:0005730">
    <property type="term" value="C:nucleolus"/>
    <property type="evidence" value="ECO:0007669"/>
    <property type="project" value="TreeGrafter"/>
</dbReference>
<feature type="compositionally biased region" description="Low complexity" evidence="3">
    <location>
        <begin position="472"/>
        <end position="484"/>
    </location>
</feature>
<evidence type="ECO:0000259" key="4">
    <source>
        <dbReference type="PROSITE" id="PS50102"/>
    </source>
</evidence>
<dbReference type="Gene3D" id="3.30.70.330">
    <property type="match status" value="2"/>
</dbReference>
<evidence type="ECO:0000256" key="2">
    <source>
        <dbReference type="PROSITE-ProRule" id="PRU00176"/>
    </source>
</evidence>
<dbReference type="InterPro" id="IPR035979">
    <property type="entry name" value="RBD_domain_sf"/>
</dbReference>
<feature type="compositionally biased region" description="Basic and acidic residues" evidence="3">
    <location>
        <begin position="337"/>
        <end position="350"/>
    </location>
</feature>
<feature type="region of interest" description="Disordered" evidence="3">
    <location>
        <begin position="337"/>
        <end position="398"/>
    </location>
</feature>
<dbReference type="PANTHER" id="PTHR23236:SF95">
    <property type="entry name" value="NUCLEOLAR PROTEIN 13"/>
    <property type="match status" value="1"/>
</dbReference>
<dbReference type="PROSITE" id="PS50102">
    <property type="entry name" value="RRM"/>
    <property type="match status" value="2"/>
</dbReference>
<dbReference type="InterPro" id="IPR000504">
    <property type="entry name" value="RRM_dom"/>
</dbReference>
<dbReference type="Proteomes" id="UP000812966">
    <property type="component" value="Unassembled WGS sequence"/>
</dbReference>
<dbReference type="InterPro" id="IPR012677">
    <property type="entry name" value="Nucleotide-bd_a/b_plait_sf"/>
</dbReference>
<dbReference type="SUPFAM" id="SSF54928">
    <property type="entry name" value="RNA-binding domain, RBD"/>
    <property type="match status" value="2"/>
</dbReference>
<name>A0A8K0JR76_9TREE</name>
<evidence type="ECO:0000256" key="1">
    <source>
        <dbReference type="ARBA" id="ARBA00022884"/>
    </source>
</evidence>
<feature type="compositionally biased region" description="Acidic residues" evidence="3">
    <location>
        <begin position="113"/>
        <end position="123"/>
    </location>
</feature>
<feature type="compositionally biased region" description="Basic and acidic residues" evidence="3">
    <location>
        <begin position="162"/>
        <end position="171"/>
    </location>
</feature>
<feature type="region of interest" description="Disordered" evidence="3">
    <location>
        <begin position="452"/>
        <end position="529"/>
    </location>
</feature>
<dbReference type="EMBL" id="JABELV010000015">
    <property type="protein sequence ID" value="KAG7570919.1"/>
    <property type="molecule type" value="Genomic_DNA"/>
</dbReference>
<feature type="compositionally biased region" description="Acidic residues" evidence="3">
    <location>
        <begin position="366"/>
        <end position="384"/>
    </location>
</feature>
<organism evidence="5 6">
    <name type="scientific">Filobasidium floriforme</name>
    <dbReference type="NCBI Taxonomy" id="5210"/>
    <lineage>
        <taxon>Eukaryota</taxon>
        <taxon>Fungi</taxon>
        <taxon>Dikarya</taxon>
        <taxon>Basidiomycota</taxon>
        <taxon>Agaricomycotina</taxon>
        <taxon>Tremellomycetes</taxon>
        <taxon>Filobasidiales</taxon>
        <taxon>Filobasidiaceae</taxon>
        <taxon>Filobasidium</taxon>
    </lineage>
</organism>
<comment type="caution">
    <text evidence="5">The sequence shown here is derived from an EMBL/GenBank/DDBJ whole genome shotgun (WGS) entry which is preliminary data.</text>
</comment>
<feature type="compositionally biased region" description="Basic residues" evidence="3">
    <location>
        <begin position="36"/>
        <end position="48"/>
    </location>
</feature>
<sequence>MSDNEDRMVQDAAWVEPVKVKKDKKDKKDKTEKKDKKEKKEKKEKKSKSKSEPKTDEVSLAEHVAPEASTSSVATAQATDMDVDLVAKSEVQGEETSTSIEPKPKKRKRREGEVEEEELEIDVDAPTPLSKAQARAEKKKAKKDKKEGKDGKAGDDAGADGEEGKTADGERPKKKAKKEKKEDEVPKRRNSIWIGNLSFKASPQSLKAWFEGRLALGNDVEVDENSVTRVNLPMKEGRNRWGHQECKGFAYVDFATPELQRKAVGLSETLLDGRKVLIKMGDDFTAKPDARTPKPLSVPAGAIPKNQLHKESSSLFMGNLPFDATEEEIRDFVEHNVKQHTKETRGVKGNDDDEDDGSDSEKEDGSDAEGSGSDDESGSDDDEAGEKKPVNTIPTSSCGLKKVRMPTFEDSGKCKGFAFIDFNSPKEATYALAVRANRFFRGSRKLNLQYASENATSRSMSRNKRLGLDDTAPSSRGPASGRPPRYFDRAARAEGGSGEAEASAPGEGGDEAPAARKSTSMIGKKWEVAGRPRPGAALAMAKRENVSIVESQGKKITF</sequence>
<feature type="compositionally biased region" description="Basic and acidic residues" evidence="3">
    <location>
        <begin position="144"/>
        <end position="155"/>
    </location>
</feature>
<reference evidence="5" key="1">
    <citation type="submission" date="2020-04" db="EMBL/GenBank/DDBJ databases">
        <title>Analysis of mating type loci in Filobasidium floriforme.</title>
        <authorList>
            <person name="Nowrousian M."/>
        </authorList>
    </citation>
    <scope>NUCLEOTIDE SEQUENCE</scope>
    <source>
        <strain evidence="5">CBS 6242</strain>
    </source>
</reference>
<feature type="region of interest" description="Disordered" evidence="3">
    <location>
        <begin position="1"/>
        <end position="186"/>
    </location>
</feature>
<dbReference type="AlphaFoldDB" id="A0A8K0JR76"/>
<evidence type="ECO:0000256" key="3">
    <source>
        <dbReference type="SAM" id="MobiDB-lite"/>
    </source>
</evidence>
<proteinExistence type="predicted"/>
<accession>A0A8K0JR76</accession>
<feature type="domain" description="RRM" evidence="4">
    <location>
        <begin position="190"/>
        <end position="283"/>
    </location>
</feature>
<feature type="domain" description="RRM" evidence="4">
    <location>
        <begin position="313"/>
        <end position="453"/>
    </location>
</feature>
<evidence type="ECO:0000313" key="6">
    <source>
        <dbReference type="Proteomes" id="UP000812966"/>
    </source>
</evidence>
<feature type="compositionally biased region" description="Basic and acidic residues" evidence="3">
    <location>
        <begin position="26"/>
        <end position="35"/>
    </location>
</feature>
<keyword evidence="1 2" id="KW-0694">RNA-binding</keyword>
<dbReference type="PANTHER" id="PTHR23236">
    <property type="entry name" value="EUKARYOTIC TRANSLATION INITIATION FACTOR 4B/4H"/>
    <property type="match status" value="1"/>
</dbReference>
<dbReference type="SMART" id="SM00360">
    <property type="entry name" value="RRM"/>
    <property type="match status" value="2"/>
</dbReference>